<dbReference type="InterPro" id="IPR058922">
    <property type="entry name" value="WHD_DRP"/>
</dbReference>
<dbReference type="Gene3D" id="1.10.8.430">
    <property type="entry name" value="Helical domain of apoptotic protease-activating factors"/>
    <property type="match status" value="1"/>
</dbReference>
<dbReference type="PANTHER" id="PTHR36766">
    <property type="entry name" value="PLANT BROAD-SPECTRUM MILDEW RESISTANCE PROTEIN RPW8"/>
    <property type="match status" value="1"/>
</dbReference>
<dbReference type="FunFam" id="3.40.50.300:FF:001091">
    <property type="entry name" value="Probable disease resistance protein At1g61300"/>
    <property type="match status" value="1"/>
</dbReference>
<dbReference type="Pfam" id="PF18052">
    <property type="entry name" value="Rx_N"/>
    <property type="match status" value="1"/>
</dbReference>
<evidence type="ECO:0000259" key="7">
    <source>
        <dbReference type="Pfam" id="PF23559"/>
    </source>
</evidence>
<evidence type="ECO:0000256" key="2">
    <source>
        <dbReference type="ARBA" id="ARBA00022741"/>
    </source>
</evidence>
<evidence type="ECO:0000313" key="9">
    <source>
        <dbReference type="EMBL" id="KAK9159420.1"/>
    </source>
</evidence>
<dbReference type="SUPFAM" id="SSF52047">
    <property type="entry name" value="RNI-like"/>
    <property type="match status" value="1"/>
</dbReference>
<dbReference type="Gene3D" id="1.20.5.4130">
    <property type="match status" value="1"/>
</dbReference>
<evidence type="ECO:0000259" key="8">
    <source>
        <dbReference type="Pfam" id="PF23598"/>
    </source>
</evidence>
<sequence>MAELAVSGAEHILNTVISKAIYEIGLASGVKGEVKKLERILKKIHEVLEDAERRQVEDVDVRLWLTDLKEVTYDADDILDEIQFESARRKIEIGNRFKKKVRNFFSISSPVIFRFKMAHRVKDLNERLIEIEKEKERFKFNVSSVSPAPVISGSSVYRETASSVVPSEIVGRKDDKSRLVEKILSEGDVFSVIPVVGLGGLGKTTLAQLVYNDAKVQSNFEVKMWVCVSNNFDVKRVLREMIESISRNKFEVSSMDVMQTSLGDKLNKKKILLVLDDMWNETQFLEKWDDLSSFLKCANEESKIVVTTRSRDVASIVGPLHTYDLQTLPSSDCYDIFEKRAFRAGGPERTSKLEAIGREIVKKCGGVPLALKTLGGLMCSKREEKEWLEIQNSPIWNITDANSRIINVLKLSYDNLSSPLKRCFVYCSIFSKGSRIGKKLLVQLWMAEGFLGLSSESKMMEDLGSEYFDSLCSNSLFQDVEKNKFGDIKGCKIHDLVHDLAISISGVERSTVDTYDISRDVSKIHWMICDFYGTKVPEALYKANKLRTFYVCNSCDVENNGFTNMLPNFESLRVLDLSFAVLSQLPLSIGKLKHLRFLDVSETEIEELPKSIGGLYNLQTLRLKGCKNLKALPQDLKKLINLRHLKTDLAGSWSEFPRGIGKLTNLQSLPVFKVGGNDDGCSVSELEHLNLLQGKLKFYYLENLRNAAYAEMANLQKKKGIYSLGIEWDRSEEDRTTEYDIIDESVLEAFQPHSNLKELWMRGFCGTKFPRWIVNGSALCCLLEIYFYGCNDCEYLPNFGQLPLLKKINIDEMKNVKRFGGAWNDWPGNANVEDVGVEEARRSAMTKTAFPSLESIYLKKMPNLEEWLEPLPTSFPRLETLYLENCPKLRITPSSFPSLKILDFSPETSGIAVRSLSANLSTLTFLYVDGCSDLTSLPEELLQRNKLLHTLKIKNCPLFEGFISKNHNSDCGAESTGENSSCNVRTSDVTLNALEVMDIIGCPSFSRIPDTVPSLKALAIINSNGMLAELLTAKFTSLTYLWVEDLPGLASLPRDLLSRNKYLDYLSIVDCPRLSGDFLPNDDGKGLQLPSLTRFVARGCHSLQSINLDGFKSLQYVEIQNCSGLKSLPNGLQFLRHLEHARLSWFSKEMVNLTFPEVAEPYFKSLNKLGLIGSPLFKCLPHQIQHLKGLKNLGIDGFDSMIALPEWLGNIESLEEFFIRNCGNLMNFPSKEAVRRLTSLKWLEIDDCPHLKERCNKEESSEEWHKISHIPSIKIDGDLIQDLS</sequence>
<dbReference type="GO" id="GO:0006952">
    <property type="term" value="P:defense response"/>
    <property type="evidence" value="ECO:0007669"/>
    <property type="project" value="UniProtKB-KW"/>
</dbReference>
<dbReference type="Gene3D" id="1.10.10.10">
    <property type="entry name" value="Winged helix-like DNA-binding domain superfamily/Winged helix DNA-binding domain"/>
    <property type="match status" value="1"/>
</dbReference>
<dbReference type="Pfam" id="PF00931">
    <property type="entry name" value="NB-ARC"/>
    <property type="match status" value="1"/>
</dbReference>
<dbReference type="PRINTS" id="PR00364">
    <property type="entry name" value="DISEASERSIST"/>
</dbReference>
<reference evidence="9 10" key="1">
    <citation type="submission" date="2024-01" db="EMBL/GenBank/DDBJ databases">
        <title>Genome assemblies of Stephania.</title>
        <authorList>
            <person name="Yang L."/>
        </authorList>
    </citation>
    <scope>NUCLEOTIDE SEQUENCE [LARGE SCALE GENOMIC DNA]</scope>
    <source>
        <strain evidence="9">YNDBR</strain>
        <tissue evidence="9">Leaf</tissue>
    </source>
</reference>
<keyword evidence="10" id="KW-1185">Reference proteome</keyword>
<dbReference type="PANTHER" id="PTHR36766:SF70">
    <property type="entry name" value="DISEASE RESISTANCE PROTEIN RGA4"/>
    <property type="match status" value="1"/>
</dbReference>
<dbReference type="Pfam" id="PF23598">
    <property type="entry name" value="LRR_14"/>
    <property type="match status" value="1"/>
</dbReference>
<dbReference type="InterPro" id="IPR055414">
    <property type="entry name" value="LRR_R13L4/SHOC2-like"/>
</dbReference>
<dbReference type="InterPro" id="IPR027417">
    <property type="entry name" value="P-loop_NTPase"/>
</dbReference>
<dbReference type="InterPro" id="IPR038005">
    <property type="entry name" value="RX-like_CC"/>
</dbReference>
<keyword evidence="2" id="KW-0547">Nucleotide-binding</keyword>
<organism evidence="9 10">
    <name type="scientific">Stephania yunnanensis</name>
    <dbReference type="NCBI Taxonomy" id="152371"/>
    <lineage>
        <taxon>Eukaryota</taxon>
        <taxon>Viridiplantae</taxon>
        <taxon>Streptophyta</taxon>
        <taxon>Embryophyta</taxon>
        <taxon>Tracheophyta</taxon>
        <taxon>Spermatophyta</taxon>
        <taxon>Magnoliopsida</taxon>
        <taxon>Ranunculales</taxon>
        <taxon>Menispermaceae</taxon>
        <taxon>Menispermoideae</taxon>
        <taxon>Cissampelideae</taxon>
        <taxon>Stephania</taxon>
    </lineage>
</organism>
<accession>A0AAP0KXY7</accession>
<protein>
    <submittedName>
        <fullName evidence="9">Uncharacterized protein</fullName>
    </submittedName>
</protein>
<evidence type="ECO:0000259" key="5">
    <source>
        <dbReference type="Pfam" id="PF00931"/>
    </source>
</evidence>
<evidence type="ECO:0000259" key="6">
    <source>
        <dbReference type="Pfam" id="PF18052"/>
    </source>
</evidence>
<proteinExistence type="predicted"/>
<dbReference type="GO" id="GO:0043531">
    <property type="term" value="F:ADP binding"/>
    <property type="evidence" value="ECO:0007669"/>
    <property type="project" value="InterPro"/>
</dbReference>
<dbReference type="InterPro" id="IPR042197">
    <property type="entry name" value="Apaf_helical"/>
</dbReference>
<dbReference type="InterPro" id="IPR032675">
    <property type="entry name" value="LRR_dom_sf"/>
</dbReference>
<evidence type="ECO:0000256" key="3">
    <source>
        <dbReference type="ARBA" id="ARBA00022821"/>
    </source>
</evidence>
<feature type="domain" description="NB-ARC" evidence="5">
    <location>
        <begin position="174"/>
        <end position="343"/>
    </location>
</feature>
<evidence type="ECO:0000313" key="10">
    <source>
        <dbReference type="Proteomes" id="UP001420932"/>
    </source>
</evidence>
<comment type="caution">
    <text evidence="9">The sequence shown here is derived from an EMBL/GenBank/DDBJ whole genome shotgun (WGS) entry which is preliminary data.</text>
</comment>
<dbReference type="InterPro" id="IPR036388">
    <property type="entry name" value="WH-like_DNA-bd_sf"/>
</dbReference>
<dbReference type="InterPro" id="IPR041118">
    <property type="entry name" value="Rx_N"/>
</dbReference>
<dbReference type="Gene3D" id="3.40.50.300">
    <property type="entry name" value="P-loop containing nucleotide triphosphate hydrolases"/>
    <property type="match status" value="1"/>
</dbReference>
<evidence type="ECO:0000256" key="4">
    <source>
        <dbReference type="ARBA" id="ARBA00022840"/>
    </source>
</evidence>
<keyword evidence="1" id="KW-0677">Repeat</keyword>
<feature type="domain" description="Disease resistance N-terminal" evidence="6">
    <location>
        <begin position="12"/>
        <end position="98"/>
    </location>
</feature>
<dbReference type="CDD" id="cd14798">
    <property type="entry name" value="RX-CC_like"/>
    <property type="match status" value="1"/>
</dbReference>
<dbReference type="FunFam" id="1.10.10.10:FF:000322">
    <property type="entry name" value="Probable disease resistance protein At1g63360"/>
    <property type="match status" value="1"/>
</dbReference>
<keyword evidence="4" id="KW-0067">ATP-binding</keyword>
<evidence type="ECO:0000256" key="1">
    <source>
        <dbReference type="ARBA" id="ARBA00022737"/>
    </source>
</evidence>
<dbReference type="InterPro" id="IPR002182">
    <property type="entry name" value="NB-ARC"/>
</dbReference>
<dbReference type="SUPFAM" id="SSF52540">
    <property type="entry name" value="P-loop containing nucleoside triphosphate hydrolases"/>
    <property type="match status" value="1"/>
</dbReference>
<name>A0AAP0KXY7_9MAGN</name>
<keyword evidence="3" id="KW-0611">Plant defense</keyword>
<feature type="domain" description="Disease resistance R13L4/SHOC-2-like LRR" evidence="8">
    <location>
        <begin position="560"/>
        <end position="859"/>
    </location>
</feature>
<dbReference type="Proteomes" id="UP001420932">
    <property type="component" value="Unassembled WGS sequence"/>
</dbReference>
<feature type="domain" description="Disease resistance protein winged helix" evidence="7">
    <location>
        <begin position="429"/>
        <end position="501"/>
    </location>
</feature>
<dbReference type="GO" id="GO:0051707">
    <property type="term" value="P:response to other organism"/>
    <property type="evidence" value="ECO:0007669"/>
    <property type="project" value="UniProtKB-ARBA"/>
</dbReference>
<gene>
    <name evidence="9" type="ORF">Syun_005761</name>
</gene>
<dbReference type="EMBL" id="JBBNAF010000003">
    <property type="protein sequence ID" value="KAK9159420.1"/>
    <property type="molecule type" value="Genomic_DNA"/>
</dbReference>
<dbReference type="GO" id="GO:0005524">
    <property type="term" value="F:ATP binding"/>
    <property type="evidence" value="ECO:0007669"/>
    <property type="project" value="UniProtKB-KW"/>
</dbReference>
<dbReference type="Gene3D" id="3.80.10.10">
    <property type="entry name" value="Ribonuclease Inhibitor"/>
    <property type="match status" value="3"/>
</dbReference>
<dbReference type="SUPFAM" id="SSF52058">
    <property type="entry name" value="L domain-like"/>
    <property type="match status" value="1"/>
</dbReference>
<dbReference type="Pfam" id="PF23559">
    <property type="entry name" value="WHD_DRP"/>
    <property type="match status" value="1"/>
</dbReference>